<protein>
    <recommendedName>
        <fullName evidence="3">Phenazine biosynthesis protein</fullName>
    </recommendedName>
</protein>
<dbReference type="EMBL" id="JAZAVJ010000653">
    <property type="protein sequence ID" value="KAK7393893.1"/>
    <property type="molecule type" value="Genomic_DNA"/>
</dbReference>
<dbReference type="InterPro" id="IPR003719">
    <property type="entry name" value="Phenazine_PhzF-like"/>
</dbReference>
<gene>
    <name evidence="1" type="ORF">QQX98_013321</name>
</gene>
<dbReference type="Gene3D" id="3.10.310.10">
    <property type="entry name" value="Diaminopimelate Epimerase, Chain A, domain 1"/>
    <property type="match status" value="2"/>
</dbReference>
<dbReference type="Pfam" id="PF02567">
    <property type="entry name" value="PhzC-PhzF"/>
    <property type="match status" value="1"/>
</dbReference>
<evidence type="ECO:0000313" key="2">
    <source>
        <dbReference type="Proteomes" id="UP001498476"/>
    </source>
</evidence>
<dbReference type="PANTHER" id="PTHR13774:SF32">
    <property type="entry name" value="ANTISENSE-ENHANCING SEQUENCE 1"/>
    <property type="match status" value="1"/>
</dbReference>
<reference evidence="1 2" key="1">
    <citation type="journal article" date="2025" name="Microbiol. Resour. Announc.">
        <title>Draft genome sequences for Neonectria magnoliae and Neonectria punicea, canker pathogens of Liriodendron tulipifera and Acer saccharum in West Virginia.</title>
        <authorList>
            <person name="Petronek H.M."/>
            <person name="Kasson M.T."/>
            <person name="Metheny A.M."/>
            <person name="Stauder C.M."/>
            <person name="Lovett B."/>
            <person name="Lynch S.C."/>
            <person name="Garnas J.R."/>
            <person name="Kasson L.R."/>
            <person name="Stajich J.E."/>
        </authorList>
    </citation>
    <scope>NUCLEOTIDE SEQUENCE [LARGE SCALE GENOMIC DNA]</scope>
    <source>
        <strain evidence="1 2">NRRL 64653</strain>
    </source>
</reference>
<dbReference type="SUPFAM" id="SSF54506">
    <property type="entry name" value="Diaminopimelate epimerase-like"/>
    <property type="match status" value="1"/>
</dbReference>
<dbReference type="NCBIfam" id="TIGR00654">
    <property type="entry name" value="PhzF_family"/>
    <property type="match status" value="1"/>
</dbReference>
<name>A0ABR1GGE1_9HYPO</name>
<keyword evidence="2" id="KW-1185">Reference proteome</keyword>
<proteinExistence type="predicted"/>
<accession>A0ABR1GGE1</accession>
<organism evidence="1 2">
    <name type="scientific">Neonectria punicea</name>
    <dbReference type="NCBI Taxonomy" id="979145"/>
    <lineage>
        <taxon>Eukaryota</taxon>
        <taxon>Fungi</taxon>
        <taxon>Dikarya</taxon>
        <taxon>Ascomycota</taxon>
        <taxon>Pezizomycotina</taxon>
        <taxon>Sordariomycetes</taxon>
        <taxon>Hypocreomycetidae</taxon>
        <taxon>Hypocreales</taxon>
        <taxon>Nectriaceae</taxon>
        <taxon>Neonectria</taxon>
    </lineage>
</organism>
<dbReference type="PANTHER" id="PTHR13774">
    <property type="entry name" value="PHENAZINE BIOSYNTHESIS PROTEIN"/>
    <property type="match status" value="1"/>
</dbReference>
<comment type="caution">
    <text evidence="1">The sequence shown here is derived from an EMBL/GenBank/DDBJ whole genome shotgun (WGS) entry which is preliminary data.</text>
</comment>
<evidence type="ECO:0000313" key="1">
    <source>
        <dbReference type="EMBL" id="KAK7393893.1"/>
    </source>
</evidence>
<dbReference type="Proteomes" id="UP001498476">
    <property type="component" value="Unassembled WGS sequence"/>
</dbReference>
<sequence>MTSLQFSVVDVFSKTPYKGNPLAVVNDVEGLLSDTQMKLIARQFNLSETTFFSRPELPGATYKLRSFLPDGREVFGVGHNILGAWWFLAQGGFLDFTKAGAGEEFVFSQELGGSVTPVKIRRFNETAGSQPPDFYVSITQATPKSHAQHPDPASLAASIGLRVDDVGFSTLKPRVMSTATTYHLLVPVASIAALERATVQRDTLLQQLRLVDERAYGIYLFAKEEVEPDKDVYRARFFSPGMSSEDPATGSAAGPLAALLHQEGYLDLVEGHARIEVWQGHQVGRRCGIRVELEARDGSGVEDVVVDIAGTAVRISEGVIAVPEASTVF</sequence>
<dbReference type="PIRSF" id="PIRSF016184">
    <property type="entry name" value="PhzC_PhzF"/>
    <property type="match status" value="1"/>
</dbReference>
<evidence type="ECO:0008006" key="3">
    <source>
        <dbReference type="Google" id="ProtNLM"/>
    </source>
</evidence>